<dbReference type="Proteomes" id="UP000772434">
    <property type="component" value="Unassembled WGS sequence"/>
</dbReference>
<gene>
    <name evidence="1" type="ORF">BDP27DRAFT_1330738</name>
</gene>
<accession>A0A9P5PN56</accession>
<dbReference type="InterPro" id="IPR032675">
    <property type="entry name" value="LRR_dom_sf"/>
</dbReference>
<reference evidence="1" key="1">
    <citation type="submission" date="2020-11" db="EMBL/GenBank/DDBJ databases">
        <authorList>
            <consortium name="DOE Joint Genome Institute"/>
            <person name="Ahrendt S."/>
            <person name="Riley R."/>
            <person name="Andreopoulos W."/>
            <person name="Labutti K."/>
            <person name="Pangilinan J."/>
            <person name="Ruiz-Duenas F.J."/>
            <person name="Barrasa J.M."/>
            <person name="Sanchez-Garcia M."/>
            <person name="Camarero S."/>
            <person name="Miyauchi S."/>
            <person name="Serrano A."/>
            <person name="Linde D."/>
            <person name="Babiker R."/>
            <person name="Drula E."/>
            <person name="Ayuso-Fernandez I."/>
            <person name="Pacheco R."/>
            <person name="Padilla G."/>
            <person name="Ferreira P."/>
            <person name="Barriuso J."/>
            <person name="Kellner H."/>
            <person name="Castanera R."/>
            <person name="Alfaro M."/>
            <person name="Ramirez L."/>
            <person name="Pisabarro A.G."/>
            <person name="Kuo A."/>
            <person name="Tritt A."/>
            <person name="Lipzen A."/>
            <person name="He G."/>
            <person name="Yan M."/>
            <person name="Ng V."/>
            <person name="Cullen D."/>
            <person name="Martin F."/>
            <person name="Rosso M.-N."/>
            <person name="Henrissat B."/>
            <person name="Hibbett D."/>
            <person name="Martinez A.T."/>
            <person name="Grigoriev I.V."/>
        </authorList>
    </citation>
    <scope>NUCLEOTIDE SEQUENCE</scope>
    <source>
        <strain evidence="1">AH 40177</strain>
    </source>
</reference>
<evidence type="ECO:0008006" key="3">
    <source>
        <dbReference type="Google" id="ProtNLM"/>
    </source>
</evidence>
<proteinExistence type="predicted"/>
<dbReference type="Gene3D" id="3.80.10.10">
    <property type="entry name" value="Ribonuclease Inhibitor"/>
    <property type="match status" value="1"/>
</dbReference>
<dbReference type="EMBL" id="JADNRY010000089">
    <property type="protein sequence ID" value="KAF9066279.1"/>
    <property type="molecule type" value="Genomic_DNA"/>
</dbReference>
<organism evidence="1 2">
    <name type="scientific">Rhodocollybia butyracea</name>
    <dbReference type="NCBI Taxonomy" id="206335"/>
    <lineage>
        <taxon>Eukaryota</taxon>
        <taxon>Fungi</taxon>
        <taxon>Dikarya</taxon>
        <taxon>Basidiomycota</taxon>
        <taxon>Agaricomycotina</taxon>
        <taxon>Agaricomycetes</taxon>
        <taxon>Agaricomycetidae</taxon>
        <taxon>Agaricales</taxon>
        <taxon>Marasmiineae</taxon>
        <taxon>Omphalotaceae</taxon>
        <taxon>Rhodocollybia</taxon>
    </lineage>
</organism>
<sequence>MSAPSPLDIPEILNNILSYCNNSAKYRSLLVCQRWSNVGLDLLWYKITDLRPLLELFGDLKKKNGLYKYNKTPSSASWQRFERVYRNRTQIIAIDFPDTNYRSALSTLSKMRGEDPFLPKLHTLQWYGLSNLGLVEPSVMFMHDGIREFGIDRDDDDVLDQDAFTSYCAAIGTRMPFLSDLRLGVSPLQIYQEPIVALMKQLPNLEDLDIPPFPDPTEIFLGLAEVPRLKRFRISSVFIYPPSSMLKLSNSRQCVDLETLQKMDMYCTYPFGTKFLQNISSSEIKYLTITSHDPETSGNVCIIISLIATKFSFLTCLDIGYLSLIRREYSILNNLVSQPLAKDMVQIGDLLPILNNCRNITWFRLQSPYPADIDDNDVETIAKSWPGLTWFSLCYQPGVLLLEREKRLTLKALSHFSRHCPNMSTLQLYIDARSDHIPDVTCFEATRFAKLNKLDLGPSPINEPGPVAYTLAQLCPTETKLWLFTGDGWGSEDLDDIDPRIRSTWRTNWNAVKAVLPVMLKMQGKIDSLQQDLNTELSSR</sequence>
<name>A0A9P5PN56_9AGAR</name>
<evidence type="ECO:0000313" key="1">
    <source>
        <dbReference type="EMBL" id="KAF9066279.1"/>
    </source>
</evidence>
<keyword evidence="2" id="KW-1185">Reference proteome</keyword>
<protein>
    <recommendedName>
        <fullName evidence="3">F-box domain-containing protein</fullName>
    </recommendedName>
</protein>
<dbReference type="AlphaFoldDB" id="A0A9P5PN56"/>
<evidence type="ECO:0000313" key="2">
    <source>
        <dbReference type="Proteomes" id="UP000772434"/>
    </source>
</evidence>
<comment type="caution">
    <text evidence="1">The sequence shown here is derived from an EMBL/GenBank/DDBJ whole genome shotgun (WGS) entry which is preliminary data.</text>
</comment>
<dbReference type="OrthoDB" id="2447803at2759"/>
<dbReference type="SUPFAM" id="SSF52047">
    <property type="entry name" value="RNI-like"/>
    <property type="match status" value="1"/>
</dbReference>